<name>A0A1A0HGG2_9ASCO</name>
<keyword evidence="2" id="KW-1185">Reference proteome</keyword>
<evidence type="ECO:0000313" key="2">
    <source>
        <dbReference type="Proteomes" id="UP000092555"/>
    </source>
</evidence>
<reference evidence="1 2" key="1">
    <citation type="submission" date="2016-05" db="EMBL/GenBank/DDBJ databases">
        <title>Comparative genomics of biotechnologically important yeasts.</title>
        <authorList>
            <consortium name="DOE Joint Genome Institute"/>
            <person name="Riley R."/>
            <person name="Haridas S."/>
            <person name="Wolfe K.H."/>
            <person name="Lopes M.R."/>
            <person name="Hittinger C.T."/>
            <person name="Goker M."/>
            <person name="Salamov A."/>
            <person name="Wisecaver J."/>
            <person name="Long T.M."/>
            <person name="Aerts A.L."/>
            <person name="Barry K."/>
            <person name="Choi C."/>
            <person name="Clum A."/>
            <person name="Coughlan A.Y."/>
            <person name="Deshpande S."/>
            <person name="Douglass A.P."/>
            <person name="Hanson S.J."/>
            <person name="Klenk H.-P."/>
            <person name="LaButti K."/>
            <person name="Lapidus A."/>
            <person name="Lindquist E."/>
            <person name="Lipzen A."/>
            <person name="Meier-kolthoff J.P."/>
            <person name="Ohm R.A."/>
            <person name="Otillar R.P."/>
            <person name="Pangilinan J."/>
            <person name="Peng Y."/>
            <person name="Rokas A."/>
            <person name="Rosa C.A."/>
            <person name="Scheuner C."/>
            <person name="Sibirny A.A."/>
            <person name="Slot J.C."/>
            <person name="Stielow J.B."/>
            <person name="Sun H."/>
            <person name="Kurtzman C.P."/>
            <person name="Blackwell M."/>
            <person name="Grigoriev I.V."/>
            <person name="Jeffries T.W."/>
        </authorList>
    </citation>
    <scope>NUCLEOTIDE SEQUENCE [LARGE SCALE GENOMIC DNA]</scope>
    <source>
        <strain evidence="1 2">NRRL YB-4993</strain>
    </source>
</reference>
<accession>A0A1A0HGG2</accession>
<dbReference type="GeneID" id="30032446"/>
<dbReference type="Proteomes" id="UP000092555">
    <property type="component" value="Unassembled WGS sequence"/>
</dbReference>
<proteinExistence type="predicted"/>
<protein>
    <submittedName>
        <fullName evidence="1">Uncharacterized protein</fullName>
    </submittedName>
</protein>
<gene>
    <name evidence="1" type="ORF">METBIDRAFT_98495</name>
</gene>
<comment type="caution">
    <text evidence="1">The sequence shown here is derived from an EMBL/GenBank/DDBJ whole genome shotgun (WGS) entry which is preliminary data.</text>
</comment>
<sequence>MDQALANMQNPLGPVISQDTAMEDAVNLEGSMSKENIPQNMVIYEENTIGKKVQESVNNEVEDLIANNYRTETVKSVDDTVLDVIEESIPPKSQLEVYDSTHDQLAQRNSSLDLITQTGNLQLTPAQSTVY</sequence>
<dbReference type="AlphaFoldDB" id="A0A1A0HGG2"/>
<dbReference type="EMBL" id="LXTC01000001">
    <property type="protein sequence ID" value="OBA23080.1"/>
    <property type="molecule type" value="Genomic_DNA"/>
</dbReference>
<organism evidence="1 2">
    <name type="scientific">Metschnikowia bicuspidata var. bicuspidata NRRL YB-4993</name>
    <dbReference type="NCBI Taxonomy" id="869754"/>
    <lineage>
        <taxon>Eukaryota</taxon>
        <taxon>Fungi</taxon>
        <taxon>Dikarya</taxon>
        <taxon>Ascomycota</taxon>
        <taxon>Saccharomycotina</taxon>
        <taxon>Pichiomycetes</taxon>
        <taxon>Metschnikowiaceae</taxon>
        <taxon>Metschnikowia</taxon>
    </lineage>
</organism>
<dbReference type="RefSeq" id="XP_018713561.1">
    <property type="nucleotide sequence ID" value="XM_018859471.1"/>
</dbReference>
<evidence type="ECO:0000313" key="1">
    <source>
        <dbReference type="EMBL" id="OBA23080.1"/>
    </source>
</evidence>